<evidence type="ECO:0000313" key="7">
    <source>
        <dbReference type="Proteomes" id="UP000034063"/>
    </source>
</evidence>
<dbReference type="PANTHER" id="PTHR12302">
    <property type="entry name" value="EBNA2 BINDING PROTEIN P100"/>
    <property type="match status" value="1"/>
</dbReference>
<organism evidence="6 7">
    <name type="scientific">Candidatus Gottesmanbacteria bacterium GW2011_GWA2_44_17</name>
    <dbReference type="NCBI Taxonomy" id="1618444"/>
    <lineage>
        <taxon>Bacteria</taxon>
        <taxon>Candidatus Gottesmaniibacteriota</taxon>
    </lineage>
</organism>
<keyword evidence="4" id="KW-0472">Membrane</keyword>
<feature type="domain" description="TNase-like" evidence="5">
    <location>
        <begin position="103"/>
        <end position="221"/>
    </location>
</feature>
<dbReference type="GO" id="GO:0016787">
    <property type="term" value="F:hydrolase activity"/>
    <property type="evidence" value="ECO:0007669"/>
    <property type="project" value="UniProtKB-KW"/>
</dbReference>
<dbReference type="InterPro" id="IPR035437">
    <property type="entry name" value="SNase_OB-fold_sf"/>
</dbReference>
<feature type="transmembrane region" description="Helical" evidence="4">
    <location>
        <begin position="6"/>
        <end position="28"/>
    </location>
</feature>
<accession>A0A0G1HKC8</accession>
<dbReference type="SMART" id="SM00318">
    <property type="entry name" value="SNc"/>
    <property type="match status" value="1"/>
</dbReference>
<evidence type="ECO:0000256" key="1">
    <source>
        <dbReference type="ARBA" id="ARBA00022722"/>
    </source>
</evidence>
<keyword evidence="4" id="KW-1133">Transmembrane helix</keyword>
<evidence type="ECO:0000256" key="3">
    <source>
        <dbReference type="ARBA" id="ARBA00022801"/>
    </source>
</evidence>
<feature type="transmembrane region" description="Helical" evidence="4">
    <location>
        <begin position="80"/>
        <end position="101"/>
    </location>
</feature>
<dbReference type="Pfam" id="PF00565">
    <property type="entry name" value="SNase"/>
    <property type="match status" value="1"/>
</dbReference>
<keyword evidence="4" id="KW-0812">Transmembrane</keyword>
<gene>
    <name evidence="6" type="ORF">UW37_C0005G0014</name>
</gene>
<reference evidence="6 7" key="1">
    <citation type="journal article" date="2015" name="Nature">
        <title>rRNA introns, odd ribosomes, and small enigmatic genomes across a large radiation of phyla.</title>
        <authorList>
            <person name="Brown C.T."/>
            <person name="Hug L.A."/>
            <person name="Thomas B.C."/>
            <person name="Sharon I."/>
            <person name="Castelle C.J."/>
            <person name="Singh A."/>
            <person name="Wilkins M.J."/>
            <person name="Williams K.H."/>
            <person name="Banfield J.F."/>
        </authorList>
    </citation>
    <scope>NUCLEOTIDE SEQUENCE [LARGE SCALE GENOMIC DNA]</scope>
</reference>
<evidence type="ECO:0000256" key="2">
    <source>
        <dbReference type="ARBA" id="ARBA00022759"/>
    </source>
</evidence>
<dbReference type="GO" id="GO:0004519">
    <property type="term" value="F:endonuclease activity"/>
    <property type="evidence" value="ECO:0007669"/>
    <property type="project" value="UniProtKB-KW"/>
</dbReference>
<comment type="caution">
    <text evidence="6">The sequence shown here is derived from an EMBL/GenBank/DDBJ whole genome shotgun (WGS) entry which is preliminary data.</text>
</comment>
<dbReference type="Gene3D" id="2.40.50.90">
    <property type="match status" value="1"/>
</dbReference>
<dbReference type="PROSITE" id="PS50830">
    <property type="entry name" value="TNASE_3"/>
    <property type="match status" value="1"/>
</dbReference>
<keyword evidence="2" id="KW-0255">Endonuclease</keyword>
<dbReference type="InterPro" id="IPR016071">
    <property type="entry name" value="Staphylococal_nuclease_OB-fold"/>
</dbReference>
<protein>
    <submittedName>
        <fullName evidence="6">Micrococcal nuclease-like protein</fullName>
    </submittedName>
</protein>
<evidence type="ECO:0000256" key="4">
    <source>
        <dbReference type="SAM" id="Phobius"/>
    </source>
</evidence>
<dbReference type="AlphaFoldDB" id="A0A0G1HKC8"/>
<name>A0A0G1HKC8_9BACT</name>
<dbReference type="PANTHER" id="PTHR12302:SF3">
    <property type="entry name" value="SERINE_THREONINE-PROTEIN KINASE 31"/>
    <property type="match status" value="1"/>
</dbReference>
<evidence type="ECO:0000259" key="5">
    <source>
        <dbReference type="PROSITE" id="PS50830"/>
    </source>
</evidence>
<dbReference type="SUPFAM" id="SSF50199">
    <property type="entry name" value="Staphylococcal nuclease"/>
    <property type="match status" value="1"/>
</dbReference>
<keyword evidence="1" id="KW-0540">Nuclease</keyword>
<dbReference type="Proteomes" id="UP000034063">
    <property type="component" value="Unassembled WGS sequence"/>
</dbReference>
<feature type="transmembrane region" description="Helical" evidence="4">
    <location>
        <begin position="40"/>
        <end position="60"/>
    </location>
</feature>
<dbReference type="EMBL" id="LCIB01000005">
    <property type="protein sequence ID" value="KKT47626.1"/>
    <property type="molecule type" value="Genomic_DNA"/>
</dbReference>
<keyword evidence="3" id="KW-0378">Hydrolase</keyword>
<proteinExistence type="predicted"/>
<evidence type="ECO:0000313" key="6">
    <source>
        <dbReference type="EMBL" id="KKT47626.1"/>
    </source>
</evidence>
<sequence length="286" mass="32481">MIYHHIIQLSYGNYTVGVVTLESLGLVLDPIRRLLKPLPMLLQLTSIQLDNLIVLSLIWVYSEIMRSLEKRRLKLQIKDILTSVLAGILIFSVLTNIYFLFQNSRRNRVTKVIDGDSFETFDGRRIRLLGVAAPELVNCMGPQAKDMLKILLEGKSVRLKDTLKDDYGRLLANVFAGSRFINKEIIASGLGKYVSAKNRYHLELQKAYSDAKINNLGIFSPLCRSLQPENDCLIKGNIRGAQKIYHLPGCLNYDQVIIDRSYGDSWFCSEEEAQNSGFTRSENCTE</sequence>